<comment type="caution">
    <text evidence="1">The sequence shown here is derived from an EMBL/GenBank/DDBJ whole genome shotgun (WGS) entry which is preliminary data.</text>
</comment>
<accession>A0A554WLA2</accession>
<dbReference type="RefSeq" id="WP_143896243.1">
    <property type="nucleotide sequence ID" value="NZ_VJND01000013.1"/>
</dbReference>
<proteinExistence type="predicted"/>
<evidence type="ECO:0008006" key="3">
    <source>
        <dbReference type="Google" id="ProtNLM"/>
    </source>
</evidence>
<gene>
    <name evidence="1" type="ORF">Tsedi_02026</name>
</gene>
<name>A0A554WLA2_9BURK</name>
<keyword evidence="2" id="KW-1185">Reference proteome</keyword>
<reference evidence="1 2" key="1">
    <citation type="submission" date="2019-07" db="EMBL/GenBank/DDBJ databases">
        <title>Tepidimonas sediminis YIM 72259 draft genome.</title>
        <authorList>
            <person name="Da Costa M.S."/>
            <person name="Froufe H.J.C."/>
            <person name="Egas C."/>
            <person name="Albuquerque L."/>
        </authorList>
    </citation>
    <scope>NUCLEOTIDE SEQUENCE [LARGE SCALE GENOMIC DNA]</scope>
    <source>
        <strain evidence="1 2">YIM 72259</strain>
    </source>
</reference>
<evidence type="ECO:0000313" key="1">
    <source>
        <dbReference type="EMBL" id="TSE24372.1"/>
    </source>
</evidence>
<protein>
    <recommendedName>
        <fullName evidence="3">DUF1640 domain-containing protein</fullName>
    </recommendedName>
</protein>
<dbReference type="EMBL" id="VJND01000013">
    <property type="protein sequence ID" value="TSE24372.1"/>
    <property type="molecule type" value="Genomic_DNA"/>
</dbReference>
<dbReference type="OrthoDB" id="9133087at2"/>
<organism evidence="1 2">
    <name type="scientific">Tepidimonas sediminis</name>
    <dbReference type="NCBI Taxonomy" id="2588941"/>
    <lineage>
        <taxon>Bacteria</taxon>
        <taxon>Pseudomonadati</taxon>
        <taxon>Pseudomonadota</taxon>
        <taxon>Betaproteobacteria</taxon>
        <taxon>Burkholderiales</taxon>
        <taxon>Tepidimonas</taxon>
    </lineage>
</organism>
<sequence>MSVVTFDTLKFVERLEKASFSREQPAAIAGAFREATGEEPVTRSCLDARLSERKRDVHSGPIEPVKWFAGLLLAQAALIAALVKLL</sequence>
<dbReference type="Proteomes" id="UP000320225">
    <property type="component" value="Unassembled WGS sequence"/>
</dbReference>
<evidence type="ECO:0000313" key="2">
    <source>
        <dbReference type="Proteomes" id="UP000320225"/>
    </source>
</evidence>
<dbReference type="AlphaFoldDB" id="A0A554WLA2"/>